<keyword evidence="5" id="KW-0460">Magnesium</keyword>
<organism evidence="11 12">
    <name type="scientific">Thermodesulfobium narugense DSM 14796</name>
    <dbReference type="NCBI Taxonomy" id="747365"/>
    <lineage>
        <taxon>Bacteria</taxon>
        <taxon>Pseudomonadati</taxon>
        <taxon>Thermodesulfobiota</taxon>
        <taxon>Thermodesulfobiia</taxon>
        <taxon>Thermodesulfobiales</taxon>
        <taxon>Thermodesulfobiaceae</taxon>
        <taxon>Thermodesulfobium</taxon>
    </lineage>
</organism>
<dbReference type="InterPro" id="IPR016055">
    <property type="entry name" value="A-D-PHexomutase_a/b/a-I/II/III"/>
</dbReference>
<dbReference type="AlphaFoldDB" id="M1E620"/>
<dbReference type="PANTHER" id="PTHR42946:SF1">
    <property type="entry name" value="PHOSPHOGLUCOMUTASE (ALPHA-D-GLUCOSE-1,6-BISPHOSPHATE-DEPENDENT)"/>
    <property type="match status" value="1"/>
</dbReference>
<proteinExistence type="inferred from homology"/>
<evidence type="ECO:0000259" key="9">
    <source>
        <dbReference type="Pfam" id="PF02879"/>
    </source>
</evidence>
<dbReference type="Pfam" id="PF02878">
    <property type="entry name" value="PGM_PMM_I"/>
    <property type="match status" value="1"/>
</dbReference>
<comment type="cofactor">
    <cofactor evidence="1">
        <name>Mg(2+)</name>
        <dbReference type="ChEBI" id="CHEBI:18420"/>
    </cofactor>
</comment>
<dbReference type="FunFam" id="3.40.120.10:FF:000001">
    <property type="entry name" value="Phosphoglucosamine mutase"/>
    <property type="match status" value="1"/>
</dbReference>
<dbReference type="EC" id="5.4.2.10" evidence="11"/>
<dbReference type="GO" id="GO:0005829">
    <property type="term" value="C:cytosol"/>
    <property type="evidence" value="ECO:0007669"/>
    <property type="project" value="TreeGrafter"/>
</dbReference>
<feature type="domain" description="Alpha-D-phosphohexomutase C-terminal" evidence="7">
    <location>
        <begin position="388"/>
        <end position="424"/>
    </location>
</feature>
<dbReference type="GO" id="GO:0006048">
    <property type="term" value="P:UDP-N-acetylglucosamine biosynthetic process"/>
    <property type="evidence" value="ECO:0007669"/>
    <property type="project" value="TreeGrafter"/>
</dbReference>
<evidence type="ECO:0000256" key="3">
    <source>
        <dbReference type="ARBA" id="ARBA00022553"/>
    </source>
</evidence>
<evidence type="ECO:0000256" key="1">
    <source>
        <dbReference type="ARBA" id="ARBA00001946"/>
    </source>
</evidence>
<gene>
    <name evidence="11" type="ORF">Thena_0150</name>
</gene>
<evidence type="ECO:0000259" key="8">
    <source>
        <dbReference type="Pfam" id="PF02878"/>
    </source>
</evidence>
<dbReference type="PRINTS" id="PR00509">
    <property type="entry name" value="PGMPMM"/>
</dbReference>
<evidence type="ECO:0000313" key="11">
    <source>
        <dbReference type="EMBL" id="AEE13800.1"/>
    </source>
</evidence>
<dbReference type="InterPro" id="IPR005845">
    <property type="entry name" value="A-D-PHexomutase_a/b/a-II"/>
</dbReference>
<dbReference type="GO" id="GO:0046872">
    <property type="term" value="F:metal ion binding"/>
    <property type="evidence" value="ECO:0007669"/>
    <property type="project" value="UniProtKB-KW"/>
</dbReference>
<dbReference type="EMBL" id="CP002690">
    <property type="protein sequence ID" value="AEE13800.1"/>
    <property type="molecule type" value="Genomic_DNA"/>
</dbReference>
<dbReference type="STRING" id="747365.Thena_0150"/>
<dbReference type="HOGENOM" id="CLU_016950_7_0_9"/>
<keyword evidence="3" id="KW-0597">Phosphoprotein</keyword>
<dbReference type="Gene3D" id="3.30.310.50">
    <property type="entry name" value="Alpha-D-phosphohexomutase, C-terminal domain"/>
    <property type="match status" value="1"/>
</dbReference>
<dbReference type="InterPro" id="IPR050060">
    <property type="entry name" value="Phosphoglucosamine_mutase"/>
</dbReference>
<dbReference type="SUPFAM" id="SSF53738">
    <property type="entry name" value="Phosphoglucomutase, first 3 domains"/>
    <property type="match status" value="3"/>
</dbReference>
<evidence type="ECO:0000256" key="4">
    <source>
        <dbReference type="ARBA" id="ARBA00022723"/>
    </source>
</evidence>
<evidence type="ECO:0000313" key="12">
    <source>
        <dbReference type="Proteomes" id="UP000011765"/>
    </source>
</evidence>
<dbReference type="Proteomes" id="UP000011765">
    <property type="component" value="Chromosome"/>
</dbReference>
<dbReference type="InterPro" id="IPR005844">
    <property type="entry name" value="A-D-PHexomutase_a/b/a-I"/>
</dbReference>
<comment type="similarity">
    <text evidence="2">Belongs to the phosphohexose mutase family.</text>
</comment>
<evidence type="ECO:0000256" key="2">
    <source>
        <dbReference type="ARBA" id="ARBA00010231"/>
    </source>
</evidence>
<dbReference type="KEGG" id="tnr:Thena_0150"/>
<dbReference type="GO" id="GO:0005975">
    <property type="term" value="P:carbohydrate metabolic process"/>
    <property type="evidence" value="ECO:0007669"/>
    <property type="project" value="InterPro"/>
</dbReference>
<dbReference type="SUPFAM" id="SSF55957">
    <property type="entry name" value="Phosphoglucomutase, C-terminal domain"/>
    <property type="match status" value="1"/>
</dbReference>
<keyword evidence="4" id="KW-0479">Metal-binding</keyword>
<dbReference type="GO" id="GO:0008966">
    <property type="term" value="F:phosphoglucosamine mutase activity"/>
    <property type="evidence" value="ECO:0007669"/>
    <property type="project" value="UniProtKB-EC"/>
</dbReference>
<dbReference type="GO" id="GO:0009252">
    <property type="term" value="P:peptidoglycan biosynthetic process"/>
    <property type="evidence" value="ECO:0007669"/>
    <property type="project" value="TreeGrafter"/>
</dbReference>
<dbReference type="GO" id="GO:0004615">
    <property type="term" value="F:phosphomannomutase activity"/>
    <property type="evidence" value="ECO:0007669"/>
    <property type="project" value="TreeGrafter"/>
</dbReference>
<reference evidence="11 12" key="1">
    <citation type="submission" date="2011-04" db="EMBL/GenBank/DDBJ databases">
        <title>The complete genome of Thermodesulfobium narugense DSM 14796.</title>
        <authorList>
            <consortium name="US DOE Joint Genome Institute (JGI-PGF)"/>
            <person name="Lucas S."/>
            <person name="Han J."/>
            <person name="Lapidus A."/>
            <person name="Bruce D."/>
            <person name="Goodwin L."/>
            <person name="Pitluck S."/>
            <person name="Peters L."/>
            <person name="Kyrpides N."/>
            <person name="Mavromatis K."/>
            <person name="Pagani I."/>
            <person name="Ivanova N."/>
            <person name="Ovchinnikova G."/>
            <person name="Zhang X."/>
            <person name="Saunders L."/>
            <person name="Detter J.C."/>
            <person name="Tapia R."/>
            <person name="Han C."/>
            <person name="Land M."/>
            <person name="Hauser L."/>
            <person name="Markowitz V."/>
            <person name="Cheng J.-F."/>
            <person name="Hugenholtz P."/>
            <person name="Woyke T."/>
            <person name="Wu D."/>
            <person name="Spring S."/>
            <person name="Schroeder M."/>
            <person name="Brambilla E."/>
            <person name="Klenk H.-P."/>
            <person name="Eisen J.A."/>
        </authorList>
    </citation>
    <scope>NUCLEOTIDE SEQUENCE [LARGE SCALE GENOMIC DNA]</scope>
    <source>
        <strain evidence="11 12">DSM 14796</strain>
    </source>
</reference>
<feature type="domain" description="Alpha-D-phosphohexomutase alpha/beta/alpha" evidence="8">
    <location>
        <begin position="3"/>
        <end position="132"/>
    </location>
</feature>
<feature type="domain" description="Alpha-D-phosphohexomutase alpha/beta/alpha" evidence="9">
    <location>
        <begin position="165"/>
        <end position="247"/>
    </location>
</feature>
<dbReference type="PANTHER" id="PTHR42946">
    <property type="entry name" value="PHOSPHOHEXOSE MUTASE"/>
    <property type="match status" value="1"/>
</dbReference>
<feature type="domain" description="Alpha-D-phosphohexomutase alpha/beta/alpha" evidence="10">
    <location>
        <begin position="251"/>
        <end position="349"/>
    </location>
</feature>
<dbReference type="Pfam" id="PF02879">
    <property type="entry name" value="PGM_PMM_II"/>
    <property type="match status" value="1"/>
</dbReference>
<name>M1E620_9BACT</name>
<evidence type="ECO:0000259" key="10">
    <source>
        <dbReference type="Pfam" id="PF02880"/>
    </source>
</evidence>
<sequence>MALFGTDGIRGKIGSDLNAKLCFDVSRAFGYYLRKNLPGLPVLLGKDTRFSSDMIESAISAGLSSQGVEVIKLGIITTPGLQYLCSYRECAGIMITASHNLASDNGIKLFSKGGLKLSPEEESYVEGFMNSDFKEEPPARIYEEGKFAEVYLNYLKERSRGIIVKGIVLDCANGSTVRFAPGIFNHLHPDFLYTAGCYPDGYNINLNCGSTHPDVICDLVRGLNKTSTIGFAFDGDGDRVIACDDRGIVVDGDDFLAVLSLWLKVVMGKRKFSVVGTVMTNRGLEEFLKKENILFYRSKVGDKNVHSMMKEKGALLGAETSGHVIIDGELCGDGMLAAIYLLRGVHELGLKKLNLFKKYYQIMKSIRLESRISSLSQEVVEEIEEFQKNFDGRIVVRPSGTEPLVRVMVESKSLEEAELACSDICNMIGKREFKTVSQ</sequence>
<dbReference type="InterPro" id="IPR005843">
    <property type="entry name" value="A-D-PHexomutase_C"/>
</dbReference>
<evidence type="ECO:0000256" key="6">
    <source>
        <dbReference type="ARBA" id="ARBA00023235"/>
    </source>
</evidence>
<dbReference type="Pfam" id="PF02880">
    <property type="entry name" value="PGM_PMM_III"/>
    <property type="match status" value="1"/>
</dbReference>
<evidence type="ECO:0000256" key="5">
    <source>
        <dbReference type="ARBA" id="ARBA00022842"/>
    </source>
</evidence>
<dbReference type="eggNOG" id="COG1109">
    <property type="taxonomic scope" value="Bacteria"/>
</dbReference>
<dbReference type="InterPro" id="IPR036900">
    <property type="entry name" value="A-D-PHexomutase_C_sf"/>
</dbReference>
<keyword evidence="6 11" id="KW-0413">Isomerase</keyword>
<evidence type="ECO:0000259" key="7">
    <source>
        <dbReference type="Pfam" id="PF00408"/>
    </source>
</evidence>
<accession>M1E620</accession>
<dbReference type="OrthoDB" id="9806956at2"/>
<dbReference type="InterPro" id="IPR005841">
    <property type="entry name" value="Alpha-D-phosphohexomutase_SF"/>
</dbReference>
<dbReference type="Pfam" id="PF00408">
    <property type="entry name" value="PGM_PMM_IV"/>
    <property type="match status" value="1"/>
</dbReference>
<dbReference type="InterPro" id="IPR005846">
    <property type="entry name" value="A-D-PHexomutase_a/b/a-III"/>
</dbReference>
<keyword evidence="12" id="KW-1185">Reference proteome</keyword>
<dbReference type="RefSeq" id="WP_013755530.1">
    <property type="nucleotide sequence ID" value="NC_015499.1"/>
</dbReference>
<protein>
    <submittedName>
        <fullName evidence="11">Phosphoglucosamine mutase</fullName>
        <ecNumber evidence="11">5.4.2.10</ecNumber>
    </submittedName>
</protein>
<dbReference type="Gene3D" id="3.40.120.10">
    <property type="entry name" value="Alpha-D-Glucose-1,6-Bisphosphate, subunit A, domain 3"/>
    <property type="match status" value="3"/>
</dbReference>